<proteinExistence type="predicted"/>
<keyword evidence="1" id="KW-0472">Membrane</keyword>
<evidence type="ECO:0000256" key="1">
    <source>
        <dbReference type="SAM" id="Phobius"/>
    </source>
</evidence>
<reference evidence="2 3" key="1">
    <citation type="submission" date="2016-11" db="EMBL/GenBank/DDBJ databases">
        <authorList>
            <person name="Jaros S."/>
            <person name="Januszkiewicz K."/>
            <person name="Wedrychowicz H."/>
        </authorList>
    </citation>
    <scope>NUCLEOTIDE SEQUENCE [LARGE SCALE GENOMIC DNA]</scope>
    <source>
        <strain evidence="2 3">GAS242</strain>
    </source>
</reference>
<keyword evidence="1" id="KW-0812">Transmembrane</keyword>
<feature type="transmembrane region" description="Helical" evidence="1">
    <location>
        <begin position="26"/>
        <end position="45"/>
    </location>
</feature>
<name>A0A1M5HW59_9BRAD</name>
<organism evidence="2 3">
    <name type="scientific">Bradyrhizobium erythrophlei</name>
    <dbReference type="NCBI Taxonomy" id="1437360"/>
    <lineage>
        <taxon>Bacteria</taxon>
        <taxon>Pseudomonadati</taxon>
        <taxon>Pseudomonadota</taxon>
        <taxon>Alphaproteobacteria</taxon>
        <taxon>Hyphomicrobiales</taxon>
        <taxon>Nitrobacteraceae</taxon>
        <taxon>Bradyrhizobium</taxon>
    </lineage>
</organism>
<dbReference type="EMBL" id="LT670818">
    <property type="protein sequence ID" value="SHG20123.1"/>
    <property type="molecule type" value="Genomic_DNA"/>
</dbReference>
<gene>
    <name evidence="2" type="ORF">SAMN05444169_1090</name>
</gene>
<dbReference type="RefSeq" id="WP_154073072.1">
    <property type="nucleotide sequence ID" value="NZ_LT670818.1"/>
</dbReference>
<dbReference type="Proteomes" id="UP000190675">
    <property type="component" value="Chromosome I"/>
</dbReference>
<keyword evidence="1" id="KW-1133">Transmembrane helix</keyword>
<sequence length="46" mass="5056">MRKPEATAVRKNPLTAGHREEAPTELVCLALALAVVVLFIRIASIW</sequence>
<evidence type="ECO:0000313" key="3">
    <source>
        <dbReference type="Proteomes" id="UP000190675"/>
    </source>
</evidence>
<protein>
    <submittedName>
        <fullName evidence="2">Uncharacterized protein</fullName>
    </submittedName>
</protein>
<dbReference type="AlphaFoldDB" id="A0A1M5HW59"/>
<accession>A0A1M5HW59</accession>
<evidence type="ECO:0000313" key="2">
    <source>
        <dbReference type="EMBL" id="SHG20123.1"/>
    </source>
</evidence>